<dbReference type="InterPro" id="IPR007361">
    <property type="entry name" value="DUF427"/>
</dbReference>
<dbReference type="InterPro" id="IPR038694">
    <property type="entry name" value="DUF427_sf"/>
</dbReference>
<reference evidence="2 3" key="1">
    <citation type="submission" date="2019-03" db="EMBL/GenBank/DDBJ databases">
        <title>Genomic Encyclopedia of Type Strains, Phase IV (KMG-IV): sequencing the most valuable type-strain genomes for metagenomic binning, comparative biology and taxonomic classification.</title>
        <authorList>
            <person name="Goeker M."/>
        </authorList>
    </citation>
    <scope>NUCLEOTIDE SEQUENCE [LARGE SCALE GENOMIC DNA]</scope>
    <source>
        <strain evidence="2 3">DSM 11901</strain>
    </source>
</reference>
<evidence type="ECO:0000259" key="1">
    <source>
        <dbReference type="Pfam" id="PF04248"/>
    </source>
</evidence>
<evidence type="ECO:0000313" key="3">
    <source>
        <dbReference type="Proteomes" id="UP000294593"/>
    </source>
</evidence>
<proteinExistence type="predicted"/>
<organism evidence="2 3">
    <name type="scientific">Aquabacterium commune</name>
    <dbReference type="NCBI Taxonomy" id="70586"/>
    <lineage>
        <taxon>Bacteria</taxon>
        <taxon>Pseudomonadati</taxon>
        <taxon>Pseudomonadota</taxon>
        <taxon>Betaproteobacteria</taxon>
        <taxon>Burkholderiales</taxon>
        <taxon>Aquabacterium</taxon>
    </lineage>
</organism>
<dbReference type="RefSeq" id="WP_133610404.1">
    <property type="nucleotide sequence ID" value="NZ_SNXW01000008.1"/>
</dbReference>
<dbReference type="OrthoDB" id="4565346at2"/>
<comment type="caution">
    <text evidence="2">The sequence shown here is derived from an EMBL/GenBank/DDBJ whole genome shotgun (WGS) entry which is preliminary data.</text>
</comment>
<name>A0A4R6R640_9BURK</name>
<keyword evidence="2" id="KW-0808">Transferase</keyword>
<gene>
    <name evidence="2" type="ORF">EV672_108185</name>
</gene>
<dbReference type="Proteomes" id="UP000294593">
    <property type="component" value="Unassembled WGS sequence"/>
</dbReference>
<dbReference type="EMBL" id="SNXW01000008">
    <property type="protein sequence ID" value="TDP81400.1"/>
    <property type="molecule type" value="Genomic_DNA"/>
</dbReference>
<dbReference type="PANTHER" id="PTHR34310">
    <property type="entry name" value="DUF427 DOMAIN PROTEIN (AFU_ORTHOLOGUE AFUA_3G02220)"/>
    <property type="match status" value="1"/>
</dbReference>
<accession>A0A4R6R640</accession>
<dbReference type="AlphaFoldDB" id="A0A4R6R640"/>
<keyword evidence="3" id="KW-1185">Reference proteome</keyword>
<evidence type="ECO:0000313" key="2">
    <source>
        <dbReference type="EMBL" id="TDP81400.1"/>
    </source>
</evidence>
<dbReference type="Pfam" id="PF04248">
    <property type="entry name" value="NTP_transf_9"/>
    <property type="match status" value="1"/>
</dbReference>
<dbReference type="GO" id="GO:0016740">
    <property type="term" value="F:transferase activity"/>
    <property type="evidence" value="ECO:0007669"/>
    <property type="project" value="UniProtKB-KW"/>
</dbReference>
<sequence>MKAIWNGVTIAESDDIVTLEGNHYFPRESLKDQYTTFSNHRSSCVWKGQAQWLSLFVNGDMKPDAVWFYPEPTDAAKEIKGRVAFMPGVEITE</sequence>
<feature type="domain" description="DUF427" evidence="1">
    <location>
        <begin position="1"/>
        <end position="87"/>
    </location>
</feature>
<protein>
    <submittedName>
        <fullName evidence="2">Nucleotidyltransferase-like protein</fullName>
    </submittedName>
</protein>
<dbReference type="Gene3D" id="2.170.150.40">
    <property type="entry name" value="Domain of unknown function (DUF427)"/>
    <property type="match status" value="1"/>
</dbReference>
<dbReference type="PANTHER" id="PTHR34310:SF5">
    <property type="entry name" value="DUF427 DOMAIN PROTEIN (AFU_ORTHOLOGUE AFUA_3G02220)"/>
    <property type="match status" value="1"/>
</dbReference>